<dbReference type="GO" id="GO:0047571">
    <property type="term" value="F:3-oxosteroid 1-dehydrogenase activity"/>
    <property type="evidence" value="ECO:0007669"/>
    <property type="project" value="UniProtKB-EC"/>
</dbReference>
<evidence type="ECO:0000259" key="10">
    <source>
        <dbReference type="Pfam" id="PF00890"/>
    </source>
</evidence>
<dbReference type="AlphaFoldDB" id="A0A918NPD0"/>
<dbReference type="NCBIfam" id="NF005882">
    <property type="entry name" value="PRK07843.1"/>
    <property type="match status" value="1"/>
</dbReference>
<organism evidence="11 12">
    <name type="scientific">Streptomyces fructofermentans</name>
    <dbReference type="NCBI Taxonomy" id="152141"/>
    <lineage>
        <taxon>Bacteria</taxon>
        <taxon>Bacillati</taxon>
        <taxon>Actinomycetota</taxon>
        <taxon>Actinomycetes</taxon>
        <taxon>Kitasatosporales</taxon>
        <taxon>Streptomycetaceae</taxon>
        <taxon>Streptomyces</taxon>
    </lineage>
</organism>
<keyword evidence="5" id="KW-0443">Lipid metabolism</keyword>
<dbReference type="SUPFAM" id="SSF51905">
    <property type="entry name" value="FAD/NAD(P)-binding domain"/>
    <property type="match status" value="1"/>
</dbReference>
<dbReference type="InterPro" id="IPR050315">
    <property type="entry name" value="FAD-oxidoreductase_2"/>
</dbReference>
<gene>
    <name evidence="11" type="ORF">GCM10010515_60340</name>
</gene>
<keyword evidence="5" id="KW-0753">Steroid metabolism</keyword>
<dbReference type="Gene3D" id="3.50.50.60">
    <property type="entry name" value="FAD/NAD(P)-binding domain"/>
    <property type="match status" value="2"/>
</dbReference>
<keyword evidence="3" id="KW-0274">FAD</keyword>
<evidence type="ECO:0000313" key="11">
    <source>
        <dbReference type="EMBL" id="GGX84846.1"/>
    </source>
</evidence>
<sequence>MRGTTVAAPGHSTLSHSFAPLECSAMTNADPARRTDPAVLPGPSRRRVLGAATGAGLTLAAGLPTAADAADVPLLGTYDVVVIGSGAAGMTAALTAAKQGLSCVVVEKAATFGGSAARSGAGIWIPNNPVILAAGVPDTPAKAATYLAAVVGPEVSAERRQAFLGHGPAMISFVMANSPLRFRWMEGYSDYYPELAGGLPGGRSIEPAMLDGNILGPELARLNPPYMAVPSGMVVFSADYKWLALAAVSARGAAVATECLARGTRAALLGQKPLTMGQSLAAGLRAGLLTAQVPVWLNTPLTDLYLENGAAAGAVVTRNGSAGLIRARHGVIVGSGGFEHNAAMRERYQRQPIGTEWTVGAKENTGDGIRAGERAGAALDLMDDAWWGPAIPLPDQPYFCLAERTLPGGLLVNAAGARFVNEAAPYSDVVHIMYERHATDPDIPAWLIVDQNYRNRYLFKDVAPTFTLPESWYASGAAHKAWTLDALAERIGVPPAALRATVNRFNGLALTGTDTDFRRGQSAYDHYYTDPAVRPNSCLAPLWLAPFYAFRIVPGDLGTKGGMRTDARARVLRPDGSVIPRLYAAGNASAAVMGHSYAGAGSTIGPAMTFGHIAALDVASTARA</sequence>
<dbReference type="Pfam" id="PF00890">
    <property type="entry name" value="FAD_binding_2"/>
    <property type="match status" value="1"/>
</dbReference>
<dbReference type="InterPro" id="IPR003953">
    <property type="entry name" value="FAD-dep_OxRdtase_2_FAD-bd"/>
</dbReference>
<protein>
    <recommendedName>
        <fullName evidence="9">3-oxosteroid 1-dehydrogenase</fullName>
        <ecNumber evidence="8">1.3.99.4</ecNumber>
    </recommendedName>
</protein>
<dbReference type="SUPFAM" id="SSF56425">
    <property type="entry name" value="Succinate dehydrogenase/fumarate reductase flavoprotein, catalytic domain"/>
    <property type="match status" value="1"/>
</dbReference>
<comment type="cofactor">
    <cofactor evidence="1">
        <name>FAD</name>
        <dbReference type="ChEBI" id="CHEBI:57692"/>
    </cofactor>
</comment>
<evidence type="ECO:0000256" key="3">
    <source>
        <dbReference type="ARBA" id="ARBA00022827"/>
    </source>
</evidence>
<dbReference type="PROSITE" id="PS51318">
    <property type="entry name" value="TAT"/>
    <property type="match status" value="1"/>
</dbReference>
<reference evidence="11" key="2">
    <citation type="submission" date="2020-09" db="EMBL/GenBank/DDBJ databases">
        <authorList>
            <person name="Sun Q."/>
            <person name="Ohkuma M."/>
        </authorList>
    </citation>
    <scope>NUCLEOTIDE SEQUENCE</scope>
    <source>
        <strain evidence="11">JCM 4956</strain>
    </source>
</reference>
<proteinExistence type="inferred from homology"/>
<evidence type="ECO:0000256" key="8">
    <source>
        <dbReference type="ARBA" id="ARBA00066536"/>
    </source>
</evidence>
<dbReference type="EC" id="1.3.99.4" evidence="8"/>
<dbReference type="PANTHER" id="PTHR43400:SF10">
    <property type="entry name" value="3-OXOSTEROID 1-DEHYDROGENASE"/>
    <property type="match status" value="1"/>
</dbReference>
<accession>A0A918NPD0</accession>
<reference evidence="11" key="1">
    <citation type="journal article" date="2014" name="Int. J. Syst. Evol. Microbiol.">
        <title>Complete genome sequence of Corynebacterium casei LMG S-19264T (=DSM 44701T), isolated from a smear-ripened cheese.</title>
        <authorList>
            <consortium name="US DOE Joint Genome Institute (JGI-PGF)"/>
            <person name="Walter F."/>
            <person name="Albersmeier A."/>
            <person name="Kalinowski J."/>
            <person name="Ruckert C."/>
        </authorList>
    </citation>
    <scope>NUCLEOTIDE SEQUENCE</scope>
    <source>
        <strain evidence="11">JCM 4956</strain>
    </source>
</reference>
<evidence type="ECO:0000313" key="12">
    <source>
        <dbReference type="Proteomes" id="UP000645555"/>
    </source>
</evidence>
<keyword evidence="4" id="KW-0560">Oxidoreductase</keyword>
<comment type="caution">
    <text evidence="11">The sequence shown here is derived from an EMBL/GenBank/DDBJ whole genome shotgun (WGS) entry which is preliminary data.</text>
</comment>
<evidence type="ECO:0000256" key="5">
    <source>
        <dbReference type="ARBA" id="ARBA00023221"/>
    </source>
</evidence>
<comment type="similarity">
    <text evidence="7">Belongs to the FAD-dependent oxidoreductase 2 family. 3-oxosteroid dehydrogenase subfamily.</text>
</comment>
<evidence type="ECO:0000256" key="4">
    <source>
        <dbReference type="ARBA" id="ARBA00023002"/>
    </source>
</evidence>
<dbReference type="FunFam" id="3.50.50.60:FF:000208">
    <property type="entry name" value="3-ketosteroid dehydrogenase"/>
    <property type="match status" value="1"/>
</dbReference>
<evidence type="ECO:0000256" key="2">
    <source>
        <dbReference type="ARBA" id="ARBA00022630"/>
    </source>
</evidence>
<comment type="catalytic activity">
    <reaction evidence="6">
        <text>a 3-oxosteroid + A = a 3-oxo-Delta(1)-steroid + AH2</text>
        <dbReference type="Rhea" id="RHEA:13329"/>
        <dbReference type="ChEBI" id="CHEBI:13193"/>
        <dbReference type="ChEBI" id="CHEBI:17499"/>
        <dbReference type="ChEBI" id="CHEBI:20156"/>
        <dbReference type="ChEBI" id="CHEBI:47788"/>
        <dbReference type="EC" id="1.3.99.4"/>
    </reaction>
</comment>
<dbReference type="GO" id="GO:0008202">
    <property type="term" value="P:steroid metabolic process"/>
    <property type="evidence" value="ECO:0007669"/>
    <property type="project" value="UniProtKB-KW"/>
</dbReference>
<dbReference type="InterPro" id="IPR036188">
    <property type="entry name" value="FAD/NAD-bd_sf"/>
</dbReference>
<dbReference type="EMBL" id="BMWD01000026">
    <property type="protein sequence ID" value="GGX84846.1"/>
    <property type="molecule type" value="Genomic_DNA"/>
</dbReference>
<name>A0A918NPD0_9ACTN</name>
<keyword evidence="2" id="KW-0285">Flavoprotein</keyword>
<dbReference type="Proteomes" id="UP000645555">
    <property type="component" value="Unassembled WGS sequence"/>
</dbReference>
<keyword evidence="12" id="KW-1185">Reference proteome</keyword>
<dbReference type="InterPro" id="IPR027477">
    <property type="entry name" value="Succ_DH/fumarate_Rdtase_cat_sf"/>
</dbReference>
<evidence type="ECO:0000256" key="9">
    <source>
        <dbReference type="ARBA" id="ARBA00069709"/>
    </source>
</evidence>
<evidence type="ECO:0000256" key="7">
    <source>
        <dbReference type="ARBA" id="ARBA00061147"/>
    </source>
</evidence>
<dbReference type="InterPro" id="IPR006311">
    <property type="entry name" value="TAT_signal"/>
</dbReference>
<evidence type="ECO:0000256" key="6">
    <source>
        <dbReference type="ARBA" id="ARBA00051951"/>
    </source>
</evidence>
<feature type="domain" description="FAD-dependent oxidoreductase 2 FAD-binding" evidence="10">
    <location>
        <begin position="79"/>
        <end position="604"/>
    </location>
</feature>
<dbReference type="PANTHER" id="PTHR43400">
    <property type="entry name" value="FUMARATE REDUCTASE"/>
    <property type="match status" value="1"/>
</dbReference>
<evidence type="ECO:0000256" key="1">
    <source>
        <dbReference type="ARBA" id="ARBA00001974"/>
    </source>
</evidence>